<dbReference type="RefSeq" id="WP_255315338.1">
    <property type="nucleotide sequence ID" value="NZ_CBCSKM010000010.1"/>
</dbReference>
<proteinExistence type="predicted"/>
<evidence type="ECO:0000313" key="1">
    <source>
        <dbReference type="EMBL" id="MEA3570628.1"/>
    </source>
</evidence>
<protein>
    <submittedName>
        <fullName evidence="1">Uncharacterized protein</fullName>
    </submittedName>
</protein>
<keyword evidence="2" id="KW-1185">Reference proteome</keyword>
<accession>A0ABU5PL18</accession>
<evidence type="ECO:0000313" key="2">
    <source>
        <dbReference type="Proteomes" id="UP001292216"/>
    </source>
</evidence>
<dbReference type="EMBL" id="JAYERP010000001">
    <property type="protein sequence ID" value="MEA3570628.1"/>
    <property type="molecule type" value="Genomic_DNA"/>
</dbReference>
<comment type="caution">
    <text evidence="1">The sequence shown here is derived from an EMBL/GenBank/DDBJ whole genome shotgun (WGS) entry which is preliminary data.</text>
</comment>
<name>A0ABU5PL18_9BACL</name>
<reference evidence="1 2" key="1">
    <citation type="submission" date="2023-12" db="EMBL/GenBank/DDBJ databases">
        <title>Whole genome sequencing of Paenibacillus phoenicis isolated from the Phoenix Mars Lander spacecraft assembly facility.</title>
        <authorList>
            <person name="Garcia A."/>
            <person name="Venkateswaran K."/>
        </authorList>
    </citation>
    <scope>NUCLEOTIDE SEQUENCE [LARGE SCALE GENOMIC DNA]</scope>
    <source>
        <strain evidence="1 2">3PO2SA</strain>
    </source>
</reference>
<organism evidence="1 2">
    <name type="scientific">Paenibacillus phoenicis</name>
    <dbReference type="NCBI Taxonomy" id="554117"/>
    <lineage>
        <taxon>Bacteria</taxon>
        <taxon>Bacillati</taxon>
        <taxon>Bacillota</taxon>
        <taxon>Bacilli</taxon>
        <taxon>Bacillales</taxon>
        <taxon>Paenibacillaceae</taxon>
        <taxon>Paenibacillus</taxon>
    </lineage>
</organism>
<gene>
    <name evidence="1" type="ORF">U9M73_11525</name>
</gene>
<dbReference type="Proteomes" id="UP001292216">
    <property type="component" value="Unassembled WGS sequence"/>
</dbReference>
<sequence>MTVWDIAREAAADIDQFAIHCGNFLDAFYRATPEQRIRMVQREPEAYPGFPDHMLPFLAAMTHKLCNDYQVECPAWVHRKQYTLSEPHFWLNATGNLRRILLEESPTEFKTRNLFVTANTLSRA</sequence>